<keyword evidence="4" id="KW-1185">Reference proteome</keyword>
<feature type="transmembrane region" description="Helical" evidence="2">
    <location>
        <begin position="404"/>
        <end position="427"/>
    </location>
</feature>
<dbReference type="EMBL" id="JBGFUD010006224">
    <property type="protein sequence ID" value="MFH4980868.1"/>
    <property type="molecule type" value="Genomic_DNA"/>
</dbReference>
<feature type="compositionally biased region" description="Polar residues" evidence="1">
    <location>
        <begin position="129"/>
        <end position="147"/>
    </location>
</feature>
<feature type="compositionally biased region" description="Polar residues" evidence="1">
    <location>
        <begin position="173"/>
        <end position="183"/>
    </location>
</feature>
<feature type="transmembrane region" description="Helical" evidence="2">
    <location>
        <begin position="479"/>
        <end position="501"/>
    </location>
</feature>
<feature type="region of interest" description="Disordered" evidence="1">
    <location>
        <begin position="115"/>
        <end position="211"/>
    </location>
</feature>
<evidence type="ECO:0000313" key="4">
    <source>
        <dbReference type="Proteomes" id="UP001608902"/>
    </source>
</evidence>
<proteinExistence type="predicted"/>
<dbReference type="PANTHER" id="PTHR45757">
    <property type="entry name" value="PROTEIN CBG23364-RELATED"/>
    <property type="match status" value="1"/>
</dbReference>
<evidence type="ECO:0000313" key="3">
    <source>
        <dbReference type="EMBL" id="MFH4980868.1"/>
    </source>
</evidence>
<reference evidence="3 4" key="1">
    <citation type="submission" date="2024-08" db="EMBL/GenBank/DDBJ databases">
        <title>Gnathostoma spinigerum genome.</title>
        <authorList>
            <person name="Gonzalez-Bertolin B."/>
            <person name="Monzon S."/>
            <person name="Zaballos A."/>
            <person name="Jimenez P."/>
            <person name="Dekumyoy P."/>
            <person name="Varona S."/>
            <person name="Cuesta I."/>
            <person name="Sumanam S."/>
            <person name="Adisakwattana P."/>
            <person name="Gasser R.B."/>
            <person name="Hernandez-Gonzalez A."/>
            <person name="Young N.D."/>
            <person name="Perteguer M.J."/>
        </authorList>
    </citation>
    <scope>NUCLEOTIDE SEQUENCE [LARGE SCALE GENOMIC DNA]</scope>
    <source>
        <strain evidence="3">AL3</strain>
        <tissue evidence="3">Liver</tissue>
    </source>
</reference>
<feature type="transmembrane region" description="Helical" evidence="2">
    <location>
        <begin position="17"/>
        <end position="41"/>
    </location>
</feature>
<keyword evidence="2" id="KW-1133">Transmembrane helix</keyword>
<dbReference type="PANTHER" id="PTHR45757:SF7">
    <property type="entry name" value="MFS DOMAIN-CONTAINING PROTEIN"/>
    <property type="match status" value="1"/>
</dbReference>
<feature type="transmembrane region" description="Helical" evidence="2">
    <location>
        <begin position="345"/>
        <end position="364"/>
    </location>
</feature>
<evidence type="ECO:0000256" key="1">
    <source>
        <dbReference type="SAM" id="MobiDB-lite"/>
    </source>
</evidence>
<feature type="transmembrane region" description="Helical" evidence="2">
    <location>
        <begin position="542"/>
        <end position="567"/>
    </location>
</feature>
<feature type="transmembrane region" description="Helical" evidence="2">
    <location>
        <begin position="316"/>
        <end position="339"/>
    </location>
</feature>
<dbReference type="InterPro" id="IPR011701">
    <property type="entry name" value="MFS"/>
</dbReference>
<evidence type="ECO:0000256" key="2">
    <source>
        <dbReference type="SAM" id="Phobius"/>
    </source>
</evidence>
<protein>
    <submittedName>
        <fullName evidence="3">Uncharacterized protein</fullName>
    </submittedName>
</protein>
<feature type="compositionally biased region" description="Basic and acidic residues" evidence="1">
    <location>
        <begin position="184"/>
        <end position="198"/>
    </location>
</feature>
<feature type="compositionally biased region" description="Low complexity" evidence="1">
    <location>
        <begin position="148"/>
        <end position="172"/>
    </location>
</feature>
<feature type="transmembrane region" description="Helical" evidence="2">
    <location>
        <begin position="447"/>
        <end position="467"/>
    </location>
</feature>
<feature type="transmembrane region" description="Helical" evidence="2">
    <location>
        <begin position="254"/>
        <end position="274"/>
    </location>
</feature>
<feature type="transmembrane region" description="Helical" evidence="2">
    <location>
        <begin position="223"/>
        <end position="242"/>
    </location>
</feature>
<name>A0ABD6ELW4_9BILA</name>
<feature type="transmembrane region" description="Helical" evidence="2">
    <location>
        <begin position="280"/>
        <end position="304"/>
    </location>
</feature>
<feature type="compositionally biased region" description="Basic and acidic residues" evidence="1">
    <location>
        <begin position="117"/>
        <end position="128"/>
    </location>
</feature>
<dbReference type="CDD" id="cd06174">
    <property type="entry name" value="MFS"/>
    <property type="match status" value="1"/>
</dbReference>
<dbReference type="Pfam" id="PF07690">
    <property type="entry name" value="MFS_1"/>
    <property type="match status" value="1"/>
</dbReference>
<keyword evidence="2" id="KW-0472">Membrane</keyword>
<feature type="transmembrane region" description="Helical" evidence="2">
    <location>
        <begin position="507"/>
        <end position="530"/>
    </location>
</feature>
<comment type="caution">
    <text evidence="3">The sequence shown here is derived from an EMBL/GenBank/DDBJ whole genome shotgun (WGS) entry which is preliminary data.</text>
</comment>
<sequence>MTTNSLCCLFANHVRHLILLLGVACSAILFSNLIIFNYTVIYSHRYHLNQNFLVESDKSNIQRDAIKRIPRSIVNPGSKDVTTSETKVIKSLHELPQSTMKGVATSSTLNSTVNVSKDSKGLFSDESRNNTIHETPSMTAKSAVQTHANSTELATTESSTASSTSASNTKLTPSLTTPYNVDSTEAKSNREKDDESHTSKPGSDLQRMQSNGMPTEYLTGNKWYASVWLAPAIGILLGVYPSIWMLQTLGARKLFTIALLLSAFATGSLGVALPHDIGTFTVFCCRLVHGLTFSAVFPTIGSITSNWGTLKTQACFLFWSVSFVQVAPLISWLTSVWLARIEEHMIYVAHLLITCSAAAVWLLFYRDRPQYHPWVNGLELNMIVTGKIKAITNRSLETHPCKTLIRTISCWAIWVAAFGYFLVIALYSQFLPIFFFTYVGHSQHQSGLDACFPFFVMIVFSFLGTFWTKVSSLCRPRIAVRLFVVISYVLCAGCLLFLSILSSGEDYSYCAMFGFSFGLAVLGLSHFGVYQSANVVGRYFTQYIVANIQVSVGVAFFFSASLVTFIVTDK</sequence>
<dbReference type="AlphaFoldDB" id="A0ABD6ELW4"/>
<dbReference type="Proteomes" id="UP001608902">
    <property type="component" value="Unassembled WGS sequence"/>
</dbReference>
<organism evidence="3 4">
    <name type="scientific">Gnathostoma spinigerum</name>
    <dbReference type="NCBI Taxonomy" id="75299"/>
    <lineage>
        <taxon>Eukaryota</taxon>
        <taxon>Metazoa</taxon>
        <taxon>Ecdysozoa</taxon>
        <taxon>Nematoda</taxon>
        <taxon>Chromadorea</taxon>
        <taxon>Rhabditida</taxon>
        <taxon>Spirurina</taxon>
        <taxon>Gnathostomatomorpha</taxon>
        <taxon>Gnathostomatoidea</taxon>
        <taxon>Gnathostomatidae</taxon>
        <taxon>Gnathostoma</taxon>
    </lineage>
</organism>
<gene>
    <name evidence="3" type="ORF">AB6A40_007577</name>
</gene>
<dbReference type="Gene3D" id="1.20.1250.20">
    <property type="entry name" value="MFS general substrate transporter like domains"/>
    <property type="match status" value="1"/>
</dbReference>
<keyword evidence="2" id="KW-0812">Transmembrane</keyword>
<dbReference type="SUPFAM" id="SSF103473">
    <property type="entry name" value="MFS general substrate transporter"/>
    <property type="match status" value="1"/>
</dbReference>
<dbReference type="InterPro" id="IPR036259">
    <property type="entry name" value="MFS_trans_sf"/>
</dbReference>
<accession>A0ABD6ELW4</accession>